<dbReference type="InterPro" id="IPR006162">
    <property type="entry name" value="Ppantetheine_attach_site"/>
</dbReference>
<dbReference type="GO" id="GO:0031177">
    <property type="term" value="F:phosphopantetheine binding"/>
    <property type="evidence" value="ECO:0007669"/>
    <property type="project" value="InterPro"/>
</dbReference>
<dbReference type="InterPro" id="IPR000873">
    <property type="entry name" value="AMP-dep_synth/lig_dom"/>
</dbReference>
<reference evidence="6" key="2">
    <citation type="submission" date="2020-09" db="EMBL/GenBank/DDBJ databases">
        <authorList>
            <person name="Sun Q."/>
            <person name="Zhou Y."/>
        </authorList>
    </citation>
    <scope>NUCLEOTIDE SEQUENCE</scope>
    <source>
        <strain evidence="6">CGMCC 1.12997</strain>
    </source>
</reference>
<keyword evidence="3" id="KW-0596">Phosphopantetheine</keyword>
<dbReference type="InterPro" id="IPR023213">
    <property type="entry name" value="CAT-like_dom_sf"/>
</dbReference>
<feature type="domain" description="Carrier" evidence="5">
    <location>
        <begin position="1595"/>
        <end position="1670"/>
    </location>
</feature>
<dbReference type="GO" id="GO:0044550">
    <property type="term" value="P:secondary metabolite biosynthetic process"/>
    <property type="evidence" value="ECO:0007669"/>
    <property type="project" value="UniProtKB-ARBA"/>
</dbReference>
<dbReference type="EMBL" id="BMGT01000004">
    <property type="protein sequence ID" value="GGG86317.1"/>
    <property type="molecule type" value="Genomic_DNA"/>
</dbReference>
<dbReference type="Pfam" id="PF00501">
    <property type="entry name" value="AMP-binding"/>
    <property type="match status" value="3"/>
</dbReference>
<dbReference type="InterPro" id="IPR020845">
    <property type="entry name" value="AMP-binding_CS"/>
</dbReference>
<dbReference type="FunFam" id="3.40.50.12780:FF:000012">
    <property type="entry name" value="Non-ribosomal peptide synthetase"/>
    <property type="match status" value="3"/>
</dbReference>
<keyword evidence="7" id="KW-1185">Reference proteome</keyword>
<dbReference type="SUPFAM" id="SSF56801">
    <property type="entry name" value="Acetyl-CoA synthetase-like"/>
    <property type="match status" value="3"/>
</dbReference>
<dbReference type="FunFam" id="3.40.50.980:FF:000002">
    <property type="entry name" value="Enterobactin synthetase component F"/>
    <property type="match status" value="2"/>
</dbReference>
<proteinExistence type="inferred from homology"/>
<dbReference type="InterPro" id="IPR025110">
    <property type="entry name" value="AMP-bd_C"/>
</dbReference>
<gene>
    <name evidence="6" type="ORF">GCM10011585_32780</name>
</gene>
<dbReference type="InterPro" id="IPR042099">
    <property type="entry name" value="ANL_N_sf"/>
</dbReference>
<comment type="cofactor">
    <cofactor evidence="1">
        <name>pantetheine 4'-phosphate</name>
        <dbReference type="ChEBI" id="CHEBI:47942"/>
    </cofactor>
</comment>
<dbReference type="InterPro" id="IPR020806">
    <property type="entry name" value="PKS_PP-bd"/>
</dbReference>
<comment type="similarity">
    <text evidence="2">Belongs to the ATP-dependent AMP-binding enzyme family.</text>
</comment>
<dbReference type="FunFam" id="1.10.1200.10:FF:000016">
    <property type="entry name" value="Non-ribosomal peptide synthase"/>
    <property type="match status" value="1"/>
</dbReference>
<dbReference type="Gene3D" id="2.30.38.10">
    <property type="entry name" value="Luciferase, Domain 3"/>
    <property type="match status" value="2"/>
</dbReference>
<dbReference type="NCBIfam" id="TIGR01733">
    <property type="entry name" value="AA-adenyl-dom"/>
    <property type="match status" value="3"/>
</dbReference>
<dbReference type="FunFam" id="3.30.559.10:FF:000012">
    <property type="entry name" value="Non-ribosomal peptide synthetase"/>
    <property type="match status" value="1"/>
</dbReference>
<dbReference type="CDD" id="cd19531">
    <property type="entry name" value="LCL_NRPS-like"/>
    <property type="match status" value="2"/>
</dbReference>
<name>A0A917HQR4_9BACT</name>
<dbReference type="InterPro" id="IPR001242">
    <property type="entry name" value="Condensation_dom"/>
</dbReference>
<dbReference type="PROSITE" id="PS50075">
    <property type="entry name" value="CARRIER"/>
    <property type="match status" value="3"/>
</dbReference>
<dbReference type="SUPFAM" id="SSF52777">
    <property type="entry name" value="CoA-dependent acyltransferases"/>
    <property type="match status" value="4"/>
</dbReference>
<dbReference type="FunFam" id="2.30.38.10:FF:000001">
    <property type="entry name" value="Non-ribosomal peptide synthetase PvdI"/>
    <property type="match status" value="3"/>
</dbReference>
<dbReference type="Gene3D" id="1.10.1200.10">
    <property type="entry name" value="ACP-like"/>
    <property type="match status" value="3"/>
</dbReference>
<dbReference type="InterPro" id="IPR036736">
    <property type="entry name" value="ACP-like_sf"/>
</dbReference>
<dbReference type="SUPFAM" id="SSF47336">
    <property type="entry name" value="ACP-like"/>
    <property type="match status" value="3"/>
</dbReference>
<dbReference type="GO" id="GO:0072330">
    <property type="term" value="P:monocarboxylic acid biosynthetic process"/>
    <property type="evidence" value="ECO:0007669"/>
    <property type="project" value="UniProtKB-ARBA"/>
</dbReference>
<dbReference type="FunFam" id="3.40.50.980:FF:000001">
    <property type="entry name" value="Non-ribosomal peptide synthetase"/>
    <property type="match status" value="3"/>
</dbReference>
<dbReference type="InterPro" id="IPR045851">
    <property type="entry name" value="AMP-bd_C_sf"/>
</dbReference>
<dbReference type="Pfam" id="PF00668">
    <property type="entry name" value="Condensation"/>
    <property type="match status" value="2"/>
</dbReference>
<dbReference type="Pfam" id="PF13193">
    <property type="entry name" value="AMP-binding_C"/>
    <property type="match status" value="3"/>
</dbReference>
<dbReference type="InterPro" id="IPR010071">
    <property type="entry name" value="AA_adenyl_dom"/>
</dbReference>
<dbReference type="CDD" id="cd17643">
    <property type="entry name" value="A_NRPS_Cytc1-like"/>
    <property type="match status" value="1"/>
</dbReference>
<feature type="domain" description="Carrier" evidence="5">
    <location>
        <begin position="536"/>
        <end position="611"/>
    </location>
</feature>
<dbReference type="SMART" id="SM00823">
    <property type="entry name" value="PKS_PP"/>
    <property type="match status" value="3"/>
</dbReference>
<dbReference type="InterPro" id="IPR009081">
    <property type="entry name" value="PP-bd_ACP"/>
</dbReference>
<reference evidence="6" key="1">
    <citation type="journal article" date="2014" name="Int. J. Syst. Evol. Microbiol.">
        <title>Complete genome sequence of Corynebacterium casei LMG S-19264T (=DSM 44701T), isolated from a smear-ripened cheese.</title>
        <authorList>
            <consortium name="US DOE Joint Genome Institute (JGI-PGF)"/>
            <person name="Walter F."/>
            <person name="Albersmeier A."/>
            <person name="Kalinowski J."/>
            <person name="Ruckert C."/>
        </authorList>
    </citation>
    <scope>NUCLEOTIDE SEQUENCE</scope>
    <source>
        <strain evidence="6">CGMCC 1.12997</strain>
    </source>
</reference>
<comment type="caution">
    <text evidence="6">The sequence shown here is derived from an EMBL/GenBank/DDBJ whole genome shotgun (WGS) entry which is preliminary data.</text>
</comment>
<dbReference type="PROSITE" id="PS00012">
    <property type="entry name" value="PHOSPHOPANTETHEINE"/>
    <property type="match status" value="2"/>
</dbReference>
<dbReference type="Gene3D" id="3.40.50.980">
    <property type="match status" value="4"/>
</dbReference>
<evidence type="ECO:0000256" key="2">
    <source>
        <dbReference type="ARBA" id="ARBA00006432"/>
    </source>
</evidence>
<dbReference type="FunFam" id="3.30.300.30:FF:000010">
    <property type="entry name" value="Enterobactin synthetase component F"/>
    <property type="match status" value="3"/>
</dbReference>
<dbReference type="PANTHER" id="PTHR45527">
    <property type="entry name" value="NONRIBOSOMAL PEPTIDE SYNTHETASE"/>
    <property type="match status" value="1"/>
</dbReference>
<dbReference type="Gene3D" id="3.40.50.12780">
    <property type="entry name" value="N-terminal domain of ligase-like"/>
    <property type="match status" value="1"/>
</dbReference>
<dbReference type="GO" id="GO:0005829">
    <property type="term" value="C:cytosol"/>
    <property type="evidence" value="ECO:0007669"/>
    <property type="project" value="TreeGrafter"/>
</dbReference>
<feature type="domain" description="Carrier" evidence="5">
    <location>
        <begin position="2659"/>
        <end position="2734"/>
    </location>
</feature>
<dbReference type="GO" id="GO:0043041">
    <property type="term" value="P:amino acid activation for nonribosomal peptide biosynthetic process"/>
    <property type="evidence" value="ECO:0007669"/>
    <property type="project" value="TreeGrafter"/>
</dbReference>
<accession>A0A917HQR4</accession>
<sequence length="2752" mass="306657">MLLEAWNQTPAPSLDGRCIHQMFEEQVRKSPEAVAVVFGGESLSYTQLNRQANCLAHYLIELGVEPDDRVAICADRGVSMLVCLMAILKAGGAYVPLDLAYASERLSQILSDAAPRLLLCDKLGREVLVSEATQGLVVVELDALRPVWSSQPETDPEVAGLTSRHLAYVIYTSGSTGTPKGVMVEHAQITRLFEVTQNSYGFSDQDVWCLFHSFAFDFSVWEIWGALRYGGRLVIVPYEMARSSRDFYRLVCEQQVTVLNQTPSAFRMLMEAEAESSLSDRLRYVIFGGEALDPTILRSWYWRRSESQPLLVNMYGITETTVHVTYRPLASSDTAASASPIGIRLADLRIYLLDNRQQPVPLGAVGEMYIGGAGVARGYLNRPELTTERFLDDPFCDEPGARMYRTGDLARYLPDGNLEFLGRNDQQVKIRGFRIELGEIEARLADHPLVEQTVVIAREDTSGDKRLIAYYTTASDPAGLTAEQLREHLSVLLPEYMVPAAFVHLETLPLTPNGKLDRKALPAPENGVYAAHDYEQPQGETEIALAEIWKELLHLDRVGRNDNFFELGGHSLLAVRLLSRVAQVIGIELQLTDLFSYPTPARLATAITERCSRNDPELLLPITPLRLEEHLPLSYAQQRLWFLSQFEGVSAAYHVPAGLRLRGDLDCMSLRRSLNTIFARHEALRSTFVAVDGHPEVFLLSNKASVPFIQIDLRTATNMKRRLEALCREQIDTPFDLSRGPMVRACLVRLGDREHVLILVQHHIVSDGWSLGIFCRELSTLYTAYLNGKPDPLSPLEIQYPDYAAWQRKWLAGKRLEKQVTYWKKTLSDAPPLLELPTDRPRPPQQSFAGAQLTVRIDAELTKALKALSAKHGATLFMTLLTAWAAVLSRLSGQDDLVIGTPVANRRHVQVENLIGFFVNTLALRIDLSGNPTVEQLLLRVRTATLEAQDHQDLPFEQVVEIINPPRRLDRAPIFQVMLVSQEEPGSLLSIPNLELQVDDLSAYTAKFDLELDISEEGDEVVGTLRYSTLLFDELTMKRHAAYLYTILGRMVADSGQVVGSIDLLSPEESHLLVVTQNETAVPYPKDSCIHQLIEEQARTTPEAIAVVIGDRFLSYAELNRQANCLAHYLIEQGVRPDDRVAVCIDRGLSLIVGLLAVLKAGGAYMPLDPGYPSDRLAYVLADAQPGVLLCDAIGWEILGSGSGNETVMVDVDNSRPVWSQLSPTNPDVAGLTSRHLAYVIYTSGSTGTPKGVMVEHRSLSNHIHWQAQAFTFTAEDIFLQRTAISFDASVWEIWTPLAIGARLILLPSDLQRDPVGIATTIAKNHVTVAQFVPSLLEATLRSGTFQCRYLFCGGEPLSAALVQEAQRYTSEGVVNLYGPTETTIDATCWHFRNQTVPEVIPIGRPIANTRIYLMDSERQLVPLGAVGELYIGGAGVARGYLNRPDLTSERFLPDPFSAETGARIYRTGDLARYLSDGNLEFLGRNDHQVKIRGFRIELGEIEARLAEYPLVKQALVIAREDVPGNKRLVAYYTGDASVTAEQLRTHLAELLPEYMVPAAFAHLNALPLAPNGKLDRKALPAPEGDAYAAHAYEPPQGEAETVLAEIWKELLHVERVGRNDNFFELGGHSLLAVRLQAHVQKRLNLELSLAHIFGSNTLSALAQIIAASLADAVPDDLQTITATPRSAPLPLSFAQQRLWFLSQFENLNASYHIAALLQLDGDLDHSSLQSSLSTIFARHEALRSTFITIGGEPFVKLLPQEKEFILPEYDLREFAAQATRFRALCEEQFRTPFDLATGPMVRACLVHLRDQEHVLILVMHHIVSDGWSMGFLVRELNVLYTAYLNGEPNPLPPLEIQYPDYAAWQRLWLTGERLETQVDYWKKALADAPPLLDLPTDRPRPLQQSFAGAQIPVRIDAELTKALKALSTKHGTTLFMTLLAAWAAVLSRLSGQEDLVIGTPVANRRHIQVENLIGFFVNTLALRIDLSGNPTVEELLRRVRIATLEAQDHQDLPFEQVVEIINPPRRLDHTPIFQVMFAWRNEETNIPQLPRVHASLLDSSYVNSRYGLELDLAEDSGMIVGTLTYASALFDEVTTERQIGYLQVVLQAMVADTRQEVDSINLLSAEERDLLHERWNSTTTRYPSNLCIHQLFEEQAAKSPDATAVLWQNGSLTYEELNRRANRLAHHLVELGVRPDDPVAICMDRSPEMVVSLLATLKAGAAYMPLDPAHPPERIVQVLEDAEPRILLCDGTGQKALEGKATRNILLLNLDSGSPAWSHQPEVDPHVSSLTSRHLAYVIYTSGSTGTPKGVMNEHRGVVNRLVWMQETYKLRPDDVVLQKTSFSFDVSVWEFFWTLMTGATLALAPPGAQADPDRLIELICEWNVSIVHFVPSLLDIFMHTPNVGRCTSLRQLICSGEALQTVQLKACLEQLPAMQVDNLYGPTEAAIDVTAWACPPEFDSIIVPIGRPIANIAIYLLDHRRQPVPLGAVGEMYIGGVGVARGYLNRPELTAERFLADPFCNDAGARMYRTGDLARYLPDGNLEFLGRNDQQVKLRGFRIELGEIEARLVEYPHLEQAVVVAREEKPGDKRLVAYYSGAESLSAERLRNHLASKLPEYMVPSAFVRLDALPLTPNGKIDRKALPAPEGDAYATRAYEPPQGETETAVAEIWKELLHTDRIGRNDNFFELGGHSLLAVRLLSRLQARFELKIDLSTLFENPQLAPFSKRVLIASIDQEFHSTDFRDLLPKDC</sequence>
<evidence type="ECO:0000256" key="3">
    <source>
        <dbReference type="ARBA" id="ARBA00022450"/>
    </source>
</evidence>
<organism evidence="6 7">
    <name type="scientific">Edaphobacter dinghuensis</name>
    <dbReference type="NCBI Taxonomy" id="1560005"/>
    <lineage>
        <taxon>Bacteria</taxon>
        <taxon>Pseudomonadati</taxon>
        <taxon>Acidobacteriota</taxon>
        <taxon>Terriglobia</taxon>
        <taxon>Terriglobales</taxon>
        <taxon>Acidobacteriaceae</taxon>
        <taxon>Edaphobacter</taxon>
    </lineage>
</organism>
<evidence type="ECO:0000259" key="5">
    <source>
        <dbReference type="PROSITE" id="PS50075"/>
    </source>
</evidence>
<keyword evidence="4" id="KW-0597">Phosphoprotein</keyword>
<dbReference type="GO" id="GO:0003824">
    <property type="term" value="F:catalytic activity"/>
    <property type="evidence" value="ECO:0007669"/>
    <property type="project" value="InterPro"/>
</dbReference>
<dbReference type="Gene3D" id="3.30.559.30">
    <property type="entry name" value="Nonribosomal peptide synthetase, condensation domain"/>
    <property type="match status" value="2"/>
</dbReference>
<evidence type="ECO:0000256" key="4">
    <source>
        <dbReference type="ARBA" id="ARBA00022553"/>
    </source>
</evidence>
<dbReference type="Proteomes" id="UP000647241">
    <property type="component" value="Unassembled WGS sequence"/>
</dbReference>
<dbReference type="PROSITE" id="PS00455">
    <property type="entry name" value="AMP_BINDING"/>
    <property type="match status" value="3"/>
</dbReference>
<dbReference type="FunFam" id="1.10.1200.10:FF:000005">
    <property type="entry name" value="Nonribosomal peptide synthetase 1"/>
    <property type="match status" value="2"/>
</dbReference>
<dbReference type="PANTHER" id="PTHR45527:SF1">
    <property type="entry name" value="FATTY ACID SYNTHASE"/>
    <property type="match status" value="1"/>
</dbReference>
<protein>
    <recommendedName>
        <fullName evidence="5">Carrier domain-containing protein</fullName>
    </recommendedName>
</protein>
<evidence type="ECO:0000256" key="1">
    <source>
        <dbReference type="ARBA" id="ARBA00001957"/>
    </source>
</evidence>
<dbReference type="Gene3D" id="3.30.559.10">
    <property type="entry name" value="Chloramphenicol acetyltransferase-like domain"/>
    <property type="match status" value="2"/>
</dbReference>
<evidence type="ECO:0000313" key="7">
    <source>
        <dbReference type="Proteomes" id="UP000647241"/>
    </source>
</evidence>
<dbReference type="Pfam" id="PF00550">
    <property type="entry name" value="PP-binding"/>
    <property type="match status" value="3"/>
</dbReference>
<dbReference type="Gene3D" id="3.30.300.30">
    <property type="match status" value="3"/>
</dbReference>
<dbReference type="NCBIfam" id="NF003417">
    <property type="entry name" value="PRK04813.1"/>
    <property type="match status" value="3"/>
</dbReference>
<evidence type="ECO:0000313" key="6">
    <source>
        <dbReference type="EMBL" id="GGG86317.1"/>
    </source>
</evidence>
<dbReference type="CDD" id="cd05930">
    <property type="entry name" value="A_NRPS"/>
    <property type="match status" value="2"/>
</dbReference>